<keyword evidence="5 6" id="KW-0472">Membrane</keyword>
<evidence type="ECO:0000256" key="4">
    <source>
        <dbReference type="ARBA" id="ARBA00022989"/>
    </source>
</evidence>
<organism evidence="8 9">
    <name type="scientific">Intestinicryptomonas porci</name>
    <dbReference type="NCBI Taxonomy" id="2926320"/>
    <lineage>
        <taxon>Bacteria</taxon>
        <taxon>Pseudomonadati</taxon>
        <taxon>Verrucomicrobiota</taxon>
        <taxon>Opitutia</taxon>
        <taxon>Opitutales</taxon>
        <taxon>Intestinicryptomonaceae</taxon>
        <taxon>Intestinicryptomonas</taxon>
    </lineage>
</organism>
<dbReference type="PANTHER" id="PTHR47371">
    <property type="entry name" value="LIPOTEICHOIC ACID SYNTHASE"/>
    <property type="match status" value="1"/>
</dbReference>
<evidence type="ECO:0000313" key="9">
    <source>
        <dbReference type="Proteomes" id="UP001275932"/>
    </source>
</evidence>
<dbReference type="CDD" id="cd16015">
    <property type="entry name" value="LTA_synthase"/>
    <property type="match status" value="1"/>
</dbReference>
<evidence type="ECO:0000256" key="5">
    <source>
        <dbReference type="ARBA" id="ARBA00023136"/>
    </source>
</evidence>
<dbReference type="Proteomes" id="UP001275932">
    <property type="component" value="Unassembled WGS sequence"/>
</dbReference>
<dbReference type="RefSeq" id="WP_370396379.1">
    <property type="nucleotide sequence ID" value="NZ_JALBUT010000002.1"/>
</dbReference>
<evidence type="ECO:0000256" key="6">
    <source>
        <dbReference type="SAM" id="Phobius"/>
    </source>
</evidence>
<accession>A0ABU4WEE3</accession>
<dbReference type="PANTHER" id="PTHR47371:SF3">
    <property type="entry name" value="PHOSPHOGLYCEROL TRANSFERASE I"/>
    <property type="match status" value="1"/>
</dbReference>
<keyword evidence="4 6" id="KW-1133">Transmembrane helix</keyword>
<dbReference type="Gene3D" id="3.40.720.10">
    <property type="entry name" value="Alkaline Phosphatase, subunit A"/>
    <property type="match status" value="1"/>
</dbReference>
<feature type="transmembrane region" description="Helical" evidence="6">
    <location>
        <begin position="50"/>
        <end position="70"/>
    </location>
</feature>
<keyword evidence="2" id="KW-1003">Cell membrane</keyword>
<gene>
    <name evidence="8" type="ORF">MOX91_01870</name>
</gene>
<evidence type="ECO:0000256" key="3">
    <source>
        <dbReference type="ARBA" id="ARBA00022692"/>
    </source>
</evidence>
<name>A0ABU4WEE3_9BACT</name>
<dbReference type="EMBL" id="JALBUT010000002">
    <property type="protein sequence ID" value="MDX8414932.1"/>
    <property type="molecule type" value="Genomic_DNA"/>
</dbReference>
<keyword evidence="3 6" id="KW-0812">Transmembrane</keyword>
<feature type="transmembrane region" description="Helical" evidence="6">
    <location>
        <begin position="134"/>
        <end position="152"/>
    </location>
</feature>
<evidence type="ECO:0000313" key="8">
    <source>
        <dbReference type="EMBL" id="MDX8414932.1"/>
    </source>
</evidence>
<comment type="subcellular location">
    <subcellularLocation>
        <location evidence="1">Cell membrane</location>
        <topology evidence="1">Multi-pass membrane protein</topology>
    </subcellularLocation>
</comment>
<feature type="transmembrane region" description="Helical" evidence="6">
    <location>
        <begin position="7"/>
        <end position="30"/>
    </location>
</feature>
<keyword evidence="9" id="KW-1185">Reference proteome</keyword>
<evidence type="ECO:0000259" key="7">
    <source>
        <dbReference type="Pfam" id="PF00884"/>
    </source>
</evidence>
<evidence type="ECO:0000256" key="1">
    <source>
        <dbReference type="ARBA" id="ARBA00004651"/>
    </source>
</evidence>
<sequence>MKYLIRDLILFCQLFAVYFIGRAVLLLLFGADKIELITGKWLWLSVRFDLMTSSYLILPSFVLTFIAIFWRDGRWIEKAKISYNVFILSLSLFLAVLNICFFYEYKSQFNQWILGIFYDDFRAIMMTIVKSYPIFPIFLGILVCTFLIYLSVKFVYMRTSKCAVFNRMRTKIAAFALCAPLCAFCMMGADFDGEPLTPTSAVISESPFLNNLIPNSAYCLRFELKTHFEFLTFEDSISFFNVKKSELRGIANSLLGGGRELNNIDDGLKRVAKGSPLKSKPSHIFLIIAESHSAWPLAPQHQSRNLMPETLKLCEKGLSSKRAVSAGIGTSDTTTCILGGIPFAVLSPGCIKDYPTDFSLANLMKSFGYKTSFFCGAAMSWCDIGSFCKKMGFDEAIGGDEISPLYFQYEWGVPDKEFYRYIVDRKLDCPTFNVILTVSNHPPYEVDLKKEGCPNVIDSPLENKVQHMWYADKSIGDFVRNIRAKYSDALIIITGDHNARLTPKYLEDDIEYKMCVPLIFTGKPIEDAGLQNELGFTSHIDIIPTLVELLADKGFEYKAWGTPMFGEKRTVEPLNPYCVVYDGVLRDVKSIDCSEDARRRMNSFLALAYWRAVRGAEFPSAEEISDEEGE</sequence>
<dbReference type="InterPro" id="IPR017850">
    <property type="entry name" value="Alkaline_phosphatase_core_sf"/>
</dbReference>
<evidence type="ECO:0000256" key="2">
    <source>
        <dbReference type="ARBA" id="ARBA00022475"/>
    </source>
</evidence>
<dbReference type="InterPro" id="IPR050448">
    <property type="entry name" value="OpgB/LTA_synthase_biosynth"/>
</dbReference>
<proteinExistence type="predicted"/>
<feature type="transmembrane region" description="Helical" evidence="6">
    <location>
        <begin position="172"/>
        <end position="189"/>
    </location>
</feature>
<feature type="transmembrane region" description="Helical" evidence="6">
    <location>
        <begin position="82"/>
        <end position="105"/>
    </location>
</feature>
<feature type="domain" description="Sulfatase N-terminal" evidence="7">
    <location>
        <begin position="283"/>
        <end position="550"/>
    </location>
</feature>
<comment type="caution">
    <text evidence="8">The sequence shown here is derived from an EMBL/GenBank/DDBJ whole genome shotgun (WGS) entry which is preliminary data.</text>
</comment>
<protein>
    <submittedName>
        <fullName evidence="8">Sulfatase-like hydrolase/transferase</fullName>
    </submittedName>
</protein>
<dbReference type="SUPFAM" id="SSF53649">
    <property type="entry name" value="Alkaline phosphatase-like"/>
    <property type="match status" value="1"/>
</dbReference>
<dbReference type="InterPro" id="IPR000917">
    <property type="entry name" value="Sulfatase_N"/>
</dbReference>
<reference evidence="8 9" key="1">
    <citation type="submission" date="2022-03" db="EMBL/GenBank/DDBJ databases">
        <title>Novel taxa within the pig intestine.</title>
        <authorList>
            <person name="Wylensek D."/>
            <person name="Bishof K."/>
            <person name="Afrizal A."/>
            <person name="Clavel T."/>
        </authorList>
    </citation>
    <scope>NUCLEOTIDE SEQUENCE [LARGE SCALE GENOMIC DNA]</scope>
    <source>
        <strain evidence="8 9">CLA-KB-P66</strain>
    </source>
</reference>
<dbReference type="Pfam" id="PF00884">
    <property type="entry name" value="Sulfatase"/>
    <property type="match status" value="1"/>
</dbReference>